<feature type="region of interest" description="Disordered" evidence="1">
    <location>
        <begin position="43"/>
        <end position="100"/>
    </location>
</feature>
<organism evidence="2 3">
    <name type="scientific">Clitoria ternatea</name>
    <name type="common">Butterfly pea</name>
    <dbReference type="NCBI Taxonomy" id="43366"/>
    <lineage>
        <taxon>Eukaryota</taxon>
        <taxon>Viridiplantae</taxon>
        <taxon>Streptophyta</taxon>
        <taxon>Embryophyta</taxon>
        <taxon>Tracheophyta</taxon>
        <taxon>Spermatophyta</taxon>
        <taxon>Magnoliopsida</taxon>
        <taxon>eudicotyledons</taxon>
        <taxon>Gunneridae</taxon>
        <taxon>Pentapetalae</taxon>
        <taxon>rosids</taxon>
        <taxon>fabids</taxon>
        <taxon>Fabales</taxon>
        <taxon>Fabaceae</taxon>
        <taxon>Papilionoideae</taxon>
        <taxon>50 kb inversion clade</taxon>
        <taxon>NPAAA clade</taxon>
        <taxon>indigoferoid/millettioid clade</taxon>
        <taxon>Phaseoleae</taxon>
        <taxon>Clitoria</taxon>
    </lineage>
</organism>
<dbReference type="EMBL" id="JAYKXN010000001">
    <property type="protein sequence ID" value="KAK7317705.1"/>
    <property type="molecule type" value="Genomic_DNA"/>
</dbReference>
<evidence type="ECO:0000256" key="1">
    <source>
        <dbReference type="SAM" id="MobiDB-lite"/>
    </source>
</evidence>
<dbReference type="Proteomes" id="UP001359559">
    <property type="component" value="Unassembled WGS sequence"/>
</dbReference>
<gene>
    <name evidence="2" type="ORF">RJT34_02150</name>
</gene>
<comment type="caution">
    <text evidence="2">The sequence shown here is derived from an EMBL/GenBank/DDBJ whole genome shotgun (WGS) entry which is preliminary data.</text>
</comment>
<protein>
    <submittedName>
        <fullName evidence="2">Uncharacterized protein</fullName>
    </submittedName>
</protein>
<sequence length="100" mass="11846">MLTTTNIHFTERDRGESKRLMVITDDDKLSVKKLIEEEMIMDQDEIKDHSNAEVELNQSRRHEDPVKMDSKRRKKSHKKSHDMDNHDLNSDVTLNPKIFT</sequence>
<keyword evidence="3" id="KW-1185">Reference proteome</keyword>
<feature type="compositionally biased region" description="Basic and acidic residues" evidence="1">
    <location>
        <begin position="44"/>
        <end position="69"/>
    </location>
</feature>
<dbReference type="AlphaFoldDB" id="A0AAN9PYV3"/>
<accession>A0AAN9PYV3</accession>
<proteinExistence type="predicted"/>
<evidence type="ECO:0000313" key="3">
    <source>
        <dbReference type="Proteomes" id="UP001359559"/>
    </source>
</evidence>
<name>A0AAN9PYV3_CLITE</name>
<feature type="compositionally biased region" description="Basic residues" evidence="1">
    <location>
        <begin position="70"/>
        <end position="80"/>
    </location>
</feature>
<evidence type="ECO:0000313" key="2">
    <source>
        <dbReference type="EMBL" id="KAK7317705.1"/>
    </source>
</evidence>
<reference evidence="2 3" key="1">
    <citation type="submission" date="2024-01" db="EMBL/GenBank/DDBJ databases">
        <title>The genomes of 5 underutilized Papilionoideae crops provide insights into root nodulation and disease resistance.</title>
        <authorList>
            <person name="Yuan L."/>
        </authorList>
    </citation>
    <scope>NUCLEOTIDE SEQUENCE [LARGE SCALE GENOMIC DNA]</scope>
    <source>
        <strain evidence="2">LY-2023</strain>
        <tissue evidence="2">Leaf</tissue>
    </source>
</reference>